<reference evidence="2" key="1">
    <citation type="journal article" date="2022" name="Mol. Ecol. Resour.">
        <title>The genomes of chicory, endive, great burdock and yacon provide insights into Asteraceae palaeo-polyploidization history and plant inulin production.</title>
        <authorList>
            <person name="Fan W."/>
            <person name="Wang S."/>
            <person name="Wang H."/>
            <person name="Wang A."/>
            <person name="Jiang F."/>
            <person name="Liu H."/>
            <person name="Zhao H."/>
            <person name="Xu D."/>
            <person name="Zhang Y."/>
        </authorList>
    </citation>
    <scope>NUCLEOTIDE SEQUENCE [LARGE SCALE GENOMIC DNA]</scope>
    <source>
        <strain evidence="2">cv. Punajuju</strain>
    </source>
</reference>
<dbReference type="EMBL" id="CM042011">
    <property type="protein sequence ID" value="KAI3766556.1"/>
    <property type="molecule type" value="Genomic_DNA"/>
</dbReference>
<dbReference type="Proteomes" id="UP001055811">
    <property type="component" value="Linkage Group LG03"/>
</dbReference>
<name>A0ACB9F798_CICIN</name>
<sequence length="499" mass="54764">MDSFSNGFASSTSIKPSSVTNPSYNDAGGNNENELTPEIAAKLKKPQLPTKNFMSPTICTANKAAVSKKKVLAERNETLEVAEQTSLVRSSSFGSKSVKSPVVNSDSDVQKPYDPINNYLSPRPKFLRYNPDRRRKIFVLQENEDSVKNSNSFDAGLELGGDSTGFVDSCSPNESVVEGEDNINKAGECEEEGESDDEEEEVVEFEEDNGWKLTGFLKFLFAVIAVILTTNAICSMNSPTNSQTLESWSDFYGVAGLNVSEVGSCSITETNLVEGRLKEVDMVETIDDEVVSEEESSDSLQELGTLDLDEENDEADVIHGEMWIKQEEIVEIEASEAIEIREVVEGEREFDDQMLTADSDENEEIAEFEIAQEMDEINDVAGESETNEEEEEQFVNSTPSLKYDDSGEISHSHAPSVQLLGEFVFGEEADASNSLIHAATVSSGEAKSSNMETSTGDSVAYTEKTVRKQRRKNVEATAVVSPSPVRRSSRLQSRSVKSP</sequence>
<proteinExistence type="predicted"/>
<organism evidence="1 2">
    <name type="scientific">Cichorium intybus</name>
    <name type="common">Chicory</name>
    <dbReference type="NCBI Taxonomy" id="13427"/>
    <lineage>
        <taxon>Eukaryota</taxon>
        <taxon>Viridiplantae</taxon>
        <taxon>Streptophyta</taxon>
        <taxon>Embryophyta</taxon>
        <taxon>Tracheophyta</taxon>
        <taxon>Spermatophyta</taxon>
        <taxon>Magnoliopsida</taxon>
        <taxon>eudicotyledons</taxon>
        <taxon>Gunneridae</taxon>
        <taxon>Pentapetalae</taxon>
        <taxon>asterids</taxon>
        <taxon>campanulids</taxon>
        <taxon>Asterales</taxon>
        <taxon>Asteraceae</taxon>
        <taxon>Cichorioideae</taxon>
        <taxon>Cichorieae</taxon>
        <taxon>Cichoriinae</taxon>
        <taxon>Cichorium</taxon>
    </lineage>
</organism>
<keyword evidence="2" id="KW-1185">Reference proteome</keyword>
<accession>A0ACB9F798</accession>
<comment type="caution">
    <text evidence="1">The sequence shown here is derived from an EMBL/GenBank/DDBJ whole genome shotgun (WGS) entry which is preliminary data.</text>
</comment>
<reference evidence="1 2" key="2">
    <citation type="journal article" date="2022" name="Mol. Ecol. Resour.">
        <title>The genomes of chicory, endive, great burdock and yacon provide insights into Asteraceae paleo-polyploidization history and plant inulin production.</title>
        <authorList>
            <person name="Fan W."/>
            <person name="Wang S."/>
            <person name="Wang H."/>
            <person name="Wang A."/>
            <person name="Jiang F."/>
            <person name="Liu H."/>
            <person name="Zhao H."/>
            <person name="Xu D."/>
            <person name="Zhang Y."/>
        </authorList>
    </citation>
    <scope>NUCLEOTIDE SEQUENCE [LARGE SCALE GENOMIC DNA]</scope>
    <source>
        <strain evidence="2">cv. Punajuju</strain>
        <tissue evidence="1">Leaves</tissue>
    </source>
</reference>
<protein>
    <submittedName>
        <fullName evidence="1">Uncharacterized protein</fullName>
    </submittedName>
</protein>
<gene>
    <name evidence="1" type="ORF">L2E82_16620</name>
</gene>
<evidence type="ECO:0000313" key="2">
    <source>
        <dbReference type="Proteomes" id="UP001055811"/>
    </source>
</evidence>
<evidence type="ECO:0000313" key="1">
    <source>
        <dbReference type="EMBL" id="KAI3766556.1"/>
    </source>
</evidence>